<evidence type="ECO:0000313" key="1">
    <source>
        <dbReference type="EMBL" id="CAA3010971.1"/>
    </source>
</evidence>
<dbReference type="AlphaFoldDB" id="A0A8S0TXP2"/>
<dbReference type="Proteomes" id="UP000594638">
    <property type="component" value="Unassembled WGS sequence"/>
</dbReference>
<organism evidence="1 2">
    <name type="scientific">Olea europaea subsp. europaea</name>
    <dbReference type="NCBI Taxonomy" id="158383"/>
    <lineage>
        <taxon>Eukaryota</taxon>
        <taxon>Viridiplantae</taxon>
        <taxon>Streptophyta</taxon>
        <taxon>Embryophyta</taxon>
        <taxon>Tracheophyta</taxon>
        <taxon>Spermatophyta</taxon>
        <taxon>Magnoliopsida</taxon>
        <taxon>eudicotyledons</taxon>
        <taxon>Gunneridae</taxon>
        <taxon>Pentapetalae</taxon>
        <taxon>asterids</taxon>
        <taxon>lamiids</taxon>
        <taxon>Lamiales</taxon>
        <taxon>Oleaceae</taxon>
        <taxon>Oleeae</taxon>
        <taxon>Olea</taxon>
    </lineage>
</organism>
<accession>A0A8S0TXP2</accession>
<protein>
    <submittedName>
        <fullName evidence="1">Uncharacterized protein</fullName>
    </submittedName>
</protein>
<dbReference type="Gramene" id="OE9A087466T1">
    <property type="protein sequence ID" value="OE9A087466C1"/>
    <property type="gene ID" value="OE9A087466"/>
</dbReference>
<evidence type="ECO:0000313" key="2">
    <source>
        <dbReference type="Proteomes" id="UP000594638"/>
    </source>
</evidence>
<dbReference type="EMBL" id="CACTIH010007354">
    <property type="protein sequence ID" value="CAA3010971.1"/>
    <property type="molecule type" value="Genomic_DNA"/>
</dbReference>
<sequence length="164" mass="18489">MKDNLKVEANTSTLTATSRSVETCGLEVREGVYPISTPNNVNKSFAPRDDQTTKTFVEDDKHYDGKSSSMLLDAENSASSVSVFISLDSVWFWSTQLELYRVTGLNKKIVANDAPVILHYLLNLRMVKRMRRLLISYKEDIPTLNLEDKVYCNYTGLAPAPICM</sequence>
<comment type="caution">
    <text evidence="1">The sequence shown here is derived from an EMBL/GenBank/DDBJ whole genome shotgun (WGS) entry which is preliminary data.</text>
</comment>
<gene>
    <name evidence="1" type="ORF">OLEA9_A087466</name>
</gene>
<name>A0A8S0TXP2_OLEEU</name>
<reference evidence="1 2" key="1">
    <citation type="submission" date="2019-12" db="EMBL/GenBank/DDBJ databases">
        <authorList>
            <person name="Alioto T."/>
            <person name="Alioto T."/>
            <person name="Gomez Garrido J."/>
        </authorList>
    </citation>
    <scope>NUCLEOTIDE SEQUENCE [LARGE SCALE GENOMIC DNA]</scope>
</reference>
<keyword evidence="2" id="KW-1185">Reference proteome</keyword>
<proteinExistence type="predicted"/>